<comment type="caution">
    <text evidence="2">The sequence shown here is derived from an EMBL/GenBank/DDBJ whole genome shotgun (WGS) entry which is preliminary data.</text>
</comment>
<feature type="compositionally biased region" description="Low complexity" evidence="1">
    <location>
        <begin position="470"/>
        <end position="481"/>
    </location>
</feature>
<dbReference type="EMBL" id="CAUYUJ010006269">
    <property type="protein sequence ID" value="CAK0816774.1"/>
    <property type="molecule type" value="Genomic_DNA"/>
</dbReference>
<sequence length="517" mass="56421">MSAYEDLKTATEGWFCRPLPAPMVTAALPKGELEPFLELTNDFGENENPLLHKAAWKDDDYHKLPPPFGFKSAPPSHMAMQMCIFDGPDGANNIIKHCILPNKAKAATFASMALGGAKKLVFQRPKARDQTKKAKALRLRVGVKVWQCAFERFGGKQFRVNEFYELSDEDANAGFEHILKNAPRSTADLKQLVWQTKALRKGAPPHGWPVALVAKALSGLASEGALATKEFEWSIALTEGHFKPRVLDVMAEIMDPLGSLALIGEQNFGKTLLGRSYLFALCRRSARVHGLDPATVSVRVTPEIALLDVGQFESMRWARWGATKWVKGEPRAIGDQICDPSAVKNDCWPSVKFDDFFNLVRTQEADARRKSICGADEHLTAEGKQLHGLWKTRDLTAPPKIESLLQKEQTFVDKAFKARAKTTAAPPRAQIAVKREVESPETRRFRTLASFSGTLDLDSSPSPAKRQAVAASSSPAPAAPARGELEADLSQMSGADGVGPDLAEEAGAADFLGAAPP</sequence>
<keyword evidence="3" id="KW-1185">Reference proteome</keyword>
<proteinExistence type="predicted"/>
<protein>
    <submittedName>
        <fullName evidence="2">Uncharacterized protein</fullName>
    </submittedName>
</protein>
<dbReference type="Proteomes" id="UP001189429">
    <property type="component" value="Unassembled WGS sequence"/>
</dbReference>
<feature type="compositionally biased region" description="Polar residues" evidence="1">
    <location>
        <begin position="453"/>
        <end position="462"/>
    </location>
</feature>
<accession>A0ABN9RCS6</accession>
<reference evidence="2" key="1">
    <citation type="submission" date="2023-10" db="EMBL/GenBank/DDBJ databases">
        <authorList>
            <person name="Chen Y."/>
            <person name="Shah S."/>
            <person name="Dougan E. K."/>
            <person name="Thang M."/>
            <person name="Chan C."/>
        </authorList>
    </citation>
    <scope>NUCLEOTIDE SEQUENCE [LARGE SCALE GENOMIC DNA]</scope>
</reference>
<gene>
    <name evidence="2" type="ORF">PCOR1329_LOCUS19592</name>
</gene>
<organism evidence="2 3">
    <name type="scientific">Prorocentrum cordatum</name>
    <dbReference type="NCBI Taxonomy" id="2364126"/>
    <lineage>
        <taxon>Eukaryota</taxon>
        <taxon>Sar</taxon>
        <taxon>Alveolata</taxon>
        <taxon>Dinophyceae</taxon>
        <taxon>Prorocentrales</taxon>
        <taxon>Prorocentraceae</taxon>
        <taxon>Prorocentrum</taxon>
    </lineage>
</organism>
<name>A0ABN9RCS6_9DINO</name>
<evidence type="ECO:0000313" key="3">
    <source>
        <dbReference type="Proteomes" id="UP001189429"/>
    </source>
</evidence>
<evidence type="ECO:0000313" key="2">
    <source>
        <dbReference type="EMBL" id="CAK0816774.1"/>
    </source>
</evidence>
<feature type="region of interest" description="Disordered" evidence="1">
    <location>
        <begin position="453"/>
        <end position="517"/>
    </location>
</feature>
<evidence type="ECO:0000256" key="1">
    <source>
        <dbReference type="SAM" id="MobiDB-lite"/>
    </source>
</evidence>